<dbReference type="InterPro" id="IPR009057">
    <property type="entry name" value="Homeodomain-like_sf"/>
</dbReference>
<evidence type="ECO:0000313" key="4">
    <source>
        <dbReference type="EMBL" id="MBB5138464.1"/>
    </source>
</evidence>
<evidence type="ECO:0000313" key="5">
    <source>
        <dbReference type="Proteomes" id="UP000578449"/>
    </source>
</evidence>
<name>A0A840PAQ0_9ACTN</name>
<dbReference type="InterPro" id="IPR001647">
    <property type="entry name" value="HTH_TetR"/>
</dbReference>
<dbReference type="RefSeq" id="WP_185055336.1">
    <property type="nucleotide sequence ID" value="NZ_BAABIX010000019.1"/>
</dbReference>
<feature type="DNA-binding region" description="H-T-H motif" evidence="2">
    <location>
        <begin position="15"/>
        <end position="34"/>
    </location>
</feature>
<dbReference type="EMBL" id="JACHGN010000023">
    <property type="protein sequence ID" value="MBB5138464.1"/>
    <property type="molecule type" value="Genomic_DNA"/>
</dbReference>
<dbReference type="SUPFAM" id="SSF46689">
    <property type="entry name" value="Homeodomain-like"/>
    <property type="match status" value="1"/>
</dbReference>
<sequence>MIAEAVLAVGFRELTFAAVAKRLGVAQATLYRHAANRDELVRLGVDLALRRTEWPDLEGPWRPLLERWALASWHAWERYPGAVVEVTRGVIPPSMIALSDRVGAALMERGFSARNAVLAVDLVFDLAADNRRGVETFDAEPAAPEQPAVRGLIERQCLSAPIAGDAGAAGVEQEIRAEMVRAIRAEPIEWFRGKLRVVLSGIERELAPAPQDARTKETR</sequence>
<keyword evidence="5" id="KW-1185">Reference proteome</keyword>
<feature type="domain" description="HTH tetR-type" evidence="3">
    <location>
        <begin position="1"/>
        <end position="52"/>
    </location>
</feature>
<evidence type="ECO:0000259" key="3">
    <source>
        <dbReference type="PROSITE" id="PS50977"/>
    </source>
</evidence>
<dbReference type="InterPro" id="IPR036271">
    <property type="entry name" value="Tet_transcr_reg_TetR-rel_C_sf"/>
</dbReference>
<accession>A0A840PAQ0</accession>
<organism evidence="4 5">
    <name type="scientific">Thermocatellispora tengchongensis</name>
    <dbReference type="NCBI Taxonomy" id="1073253"/>
    <lineage>
        <taxon>Bacteria</taxon>
        <taxon>Bacillati</taxon>
        <taxon>Actinomycetota</taxon>
        <taxon>Actinomycetes</taxon>
        <taxon>Streptosporangiales</taxon>
        <taxon>Streptosporangiaceae</taxon>
        <taxon>Thermocatellispora</taxon>
    </lineage>
</organism>
<keyword evidence="1 2" id="KW-0238">DNA-binding</keyword>
<evidence type="ECO:0000256" key="2">
    <source>
        <dbReference type="PROSITE-ProRule" id="PRU00335"/>
    </source>
</evidence>
<dbReference type="AlphaFoldDB" id="A0A840PAQ0"/>
<dbReference type="SUPFAM" id="SSF48498">
    <property type="entry name" value="Tetracyclin repressor-like, C-terminal domain"/>
    <property type="match status" value="1"/>
</dbReference>
<comment type="caution">
    <text evidence="4">The sequence shown here is derived from an EMBL/GenBank/DDBJ whole genome shotgun (WGS) entry which is preliminary data.</text>
</comment>
<dbReference type="Proteomes" id="UP000578449">
    <property type="component" value="Unassembled WGS sequence"/>
</dbReference>
<reference evidence="4 5" key="1">
    <citation type="submission" date="2020-08" db="EMBL/GenBank/DDBJ databases">
        <title>Genomic Encyclopedia of Type Strains, Phase IV (KMG-IV): sequencing the most valuable type-strain genomes for metagenomic binning, comparative biology and taxonomic classification.</title>
        <authorList>
            <person name="Goeker M."/>
        </authorList>
    </citation>
    <scope>NUCLEOTIDE SEQUENCE [LARGE SCALE GENOMIC DNA]</scope>
    <source>
        <strain evidence="4 5">DSM 45615</strain>
    </source>
</reference>
<proteinExistence type="predicted"/>
<evidence type="ECO:0000256" key="1">
    <source>
        <dbReference type="ARBA" id="ARBA00023125"/>
    </source>
</evidence>
<dbReference type="PROSITE" id="PS50977">
    <property type="entry name" value="HTH_TETR_2"/>
    <property type="match status" value="1"/>
</dbReference>
<protein>
    <submittedName>
        <fullName evidence="4">AcrR family transcriptional regulator</fullName>
    </submittedName>
</protein>
<dbReference type="Pfam" id="PF00440">
    <property type="entry name" value="TetR_N"/>
    <property type="match status" value="1"/>
</dbReference>
<gene>
    <name evidence="4" type="ORF">HNP84_008218</name>
</gene>
<dbReference type="GO" id="GO:0003677">
    <property type="term" value="F:DNA binding"/>
    <property type="evidence" value="ECO:0007669"/>
    <property type="project" value="UniProtKB-UniRule"/>
</dbReference>
<dbReference type="Gene3D" id="1.10.357.10">
    <property type="entry name" value="Tetracycline Repressor, domain 2"/>
    <property type="match status" value="1"/>
</dbReference>